<dbReference type="RefSeq" id="WP_182512276.1">
    <property type="nucleotide sequence ID" value="NZ_JACGXG010000021.1"/>
</dbReference>
<dbReference type="EMBL" id="JACGXG010000021">
    <property type="protein sequence ID" value="MBA8853849.1"/>
    <property type="molecule type" value="Genomic_DNA"/>
</dbReference>
<feature type="domain" description="N-terminal" evidence="1">
    <location>
        <begin position="7"/>
        <end position="125"/>
    </location>
</feature>
<feature type="domain" description="Polyvalent protein metallopeptidase" evidence="2">
    <location>
        <begin position="155"/>
        <end position="280"/>
    </location>
</feature>
<dbReference type="Pfam" id="PF08401">
    <property type="entry name" value="ArdcN"/>
    <property type="match status" value="1"/>
</dbReference>
<gene>
    <name evidence="3" type="ORF">FHW20_004835</name>
</gene>
<evidence type="ECO:0000313" key="3">
    <source>
        <dbReference type="EMBL" id="MBA8853849.1"/>
    </source>
</evidence>
<keyword evidence="4" id="KW-1185">Reference proteome</keyword>
<dbReference type="InterPro" id="IPR013610">
    <property type="entry name" value="ArdC_N"/>
</dbReference>
<proteinExistence type="predicted"/>
<evidence type="ECO:0000259" key="2">
    <source>
        <dbReference type="Pfam" id="PF18818"/>
    </source>
</evidence>
<dbReference type="InterPro" id="IPR041459">
    <property type="entry name" value="MPTase-PolyVal"/>
</dbReference>
<accession>A0ABR6AX03</accession>
<name>A0ABR6AX03_9HYPH</name>
<evidence type="ECO:0000313" key="4">
    <source>
        <dbReference type="Proteomes" id="UP000578622"/>
    </source>
</evidence>
<protein>
    <submittedName>
        <fullName evidence="3">Antirestriction protein ArdC</fullName>
    </submittedName>
</protein>
<organism evidence="3 4">
    <name type="scientific">Brucella intermedia</name>
    <dbReference type="NCBI Taxonomy" id="94625"/>
    <lineage>
        <taxon>Bacteria</taxon>
        <taxon>Pseudomonadati</taxon>
        <taxon>Pseudomonadota</taxon>
        <taxon>Alphaproteobacteria</taxon>
        <taxon>Hyphomicrobiales</taxon>
        <taxon>Brucellaceae</taxon>
        <taxon>Brucella/Ochrobactrum group</taxon>
        <taxon>Brucella</taxon>
    </lineage>
</organism>
<dbReference type="PIRSF" id="PIRSF037112">
    <property type="entry name" value="Antirestriction_ArdC"/>
    <property type="match status" value="1"/>
</dbReference>
<dbReference type="InterPro" id="IPR017113">
    <property type="entry name" value="Antirestriction_ArdC"/>
</dbReference>
<sequence length="303" mass="33572">MASPRRDVYQEITNKIIAMLEEGKRPWLQPWQDGEGVASFPIRSTGEPYRGINVLLLWSEAADKGYNSPYWFTYKQAAALKAHVRKGETGTTIVYAGSIQRTDTDEKTGEDIEQNIPFMKAYTVFNACQIDGLDASHFTNENVPQLLSEADRIAAVDMFFKNTGADIRHGGNKAFYRPSGDYIQMPNFAQFASPEAYASTLAHEMCHWTKAPKRLNRDFGAKVFGDEGYSREELVAQIGSAFLGADLGFEVEPGPDHAAYISGWLTVLKNDKRAIFQAAANAQRACDFLHSLQPTGQQAALAA</sequence>
<evidence type="ECO:0000259" key="1">
    <source>
        <dbReference type="Pfam" id="PF08401"/>
    </source>
</evidence>
<comment type="caution">
    <text evidence="3">The sequence shown here is derived from an EMBL/GenBank/DDBJ whole genome shotgun (WGS) entry which is preliminary data.</text>
</comment>
<reference evidence="3 4" key="1">
    <citation type="submission" date="2020-07" db="EMBL/GenBank/DDBJ databases">
        <title>Genomic Encyclopedia of Type Strains, Phase IV (KMG-V): Genome sequencing to study the core and pangenomes of soil and plant-associated prokaryotes.</title>
        <authorList>
            <person name="Whitman W."/>
        </authorList>
    </citation>
    <scope>NUCLEOTIDE SEQUENCE [LARGE SCALE GENOMIC DNA]</scope>
    <source>
        <strain evidence="3 4">RH4WT92</strain>
    </source>
</reference>
<dbReference type="Proteomes" id="UP000578622">
    <property type="component" value="Unassembled WGS sequence"/>
</dbReference>
<dbReference type="Pfam" id="PF18818">
    <property type="entry name" value="MPTase-PolyVal"/>
    <property type="match status" value="1"/>
</dbReference>